<dbReference type="Pfam" id="PF13185">
    <property type="entry name" value="GAF_2"/>
    <property type="match status" value="1"/>
</dbReference>
<dbReference type="PANTHER" id="PTHR24421">
    <property type="entry name" value="NITRATE/NITRITE SENSOR PROTEIN NARX-RELATED"/>
    <property type="match status" value="1"/>
</dbReference>
<feature type="compositionally biased region" description="Low complexity" evidence="4">
    <location>
        <begin position="374"/>
        <end position="386"/>
    </location>
</feature>
<dbReference type="KEGG" id="scw:TU94_10560"/>
<keyword evidence="7" id="KW-1185">Reference proteome</keyword>
<protein>
    <submittedName>
        <fullName evidence="6">Histidine kinase</fullName>
    </submittedName>
</protein>
<evidence type="ECO:0000256" key="4">
    <source>
        <dbReference type="SAM" id="MobiDB-lite"/>
    </source>
</evidence>
<gene>
    <name evidence="6" type="ORF">TU94_10560</name>
</gene>
<evidence type="ECO:0000256" key="3">
    <source>
        <dbReference type="ARBA" id="ARBA00023012"/>
    </source>
</evidence>
<dbReference type="Pfam" id="PF01590">
    <property type="entry name" value="GAF"/>
    <property type="match status" value="1"/>
</dbReference>
<dbReference type="Gene3D" id="3.30.565.10">
    <property type="entry name" value="Histidine kinase-like ATPase, C-terminal domain"/>
    <property type="match status" value="1"/>
</dbReference>
<organism evidence="6 7">
    <name type="scientific">Streptomyces cyaneogriseus subsp. noncyanogenus</name>
    <dbReference type="NCBI Taxonomy" id="477245"/>
    <lineage>
        <taxon>Bacteria</taxon>
        <taxon>Bacillati</taxon>
        <taxon>Actinomycetota</taxon>
        <taxon>Actinomycetes</taxon>
        <taxon>Kitasatosporales</taxon>
        <taxon>Streptomycetaceae</taxon>
        <taxon>Streptomyces</taxon>
    </lineage>
</organism>
<dbReference type="SMART" id="SM00065">
    <property type="entry name" value="GAF"/>
    <property type="match status" value="2"/>
</dbReference>
<dbReference type="GO" id="GO:0016020">
    <property type="term" value="C:membrane"/>
    <property type="evidence" value="ECO:0007669"/>
    <property type="project" value="InterPro"/>
</dbReference>
<feature type="domain" description="GAF" evidence="5">
    <location>
        <begin position="7"/>
        <end position="130"/>
    </location>
</feature>
<dbReference type="HOGENOM" id="CLU_034370_1_0_11"/>
<dbReference type="InterPro" id="IPR011712">
    <property type="entry name" value="Sig_transdc_His_kin_sub3_dim/P"/>
</dbReference>
<sequence length="488" mass="50805">MTDAPRSRLALLLEAVLGVGTDLDPRGTLLRLVDGAAELTGAAHAWLSTTGPEPDLLTGIGSPAAPPGVPDTPHHLRVPIHVEGEEFGALHLAGRAGGGPFTAADEQLLRFLAAQAGIAIANARLYGTARQRERWIEGAAAVTTALLTGDAAGDALTTVAERARRLADAAAGVVLQPTGEGGMVIVAVSAPDDPGGPAGAAIPPGSPVLERLFAGEPVFVEDAATDPRMTTPVRHRFGPSMMLPLRAGGRLIGTLALPRRRGDRPYTGVERALAVQFASQAAVALVLADARRGRERLAVYEDRDRIARDLHDLVVQRLFATGLMLESTQRRTGAGEVEELVDRAVDDLRSTVREVRAAILALQRHPPSPHAGEHPAAPARGPAPAATVRDRVLRETAAAAARLGFAPSTRFTGAVDSRVPDPVADRLLAALRRALAAACRRPGVGRVEVAVDATAALPDGRDAVRLTVRDDGEGGEGGGTTVTWECAV</sequence>
<evidence type="ECO:0000259" key="5">
    <source>
        <dbReference type="SMART" id="SM00065"/>
    </source>
</evidence>
<dbReference type="RefSeq" id="WP_044381363.1">
    <property type="nucleotide sequence ID" value="NZ_CP010849.1"/>
</dbReference>
<dbReference type="Pfam" id="PF07730">
    <property type="entry name" value="HisKA_3"/>
    <property type="match status" value="1"/>
</dbReference>
<dbReference type="GO" id="GO:0000155">
    <property type="term" value="F:phosphorelay sensor kinase activity"/>
    <property type="evidence" value="ECO:0007669"/>
    <property type="project" value="InterPro"/>
</dbReference>
<evidence type="ECO:0000313" key="7">
    <source>
        <dbReference type="Proteomes" id="UP000032234"/>
    </source>
</evidence>
<dbReference type="InterPro" id="IPR050482">
    <property type="entry name" value="Sensor_HK_TwoCompSys"/>
</dbReference>
<dbReference type="PANTHER" id="PTHR24421:SF56">
    <property type="entry name" value="OXYGEN SENSOR HISTIDINE KINASE RESPONSE REGULATOR DOST"/>
    <property type="match status" value="1"/>
</dbReference>
<dbReference type="AlphaFoldDB" id="A0A0C5FW16"/>
<proteinExistence type="predicted"/>
<dbReference type="SUPFAM" id="SSF55781">
    <property type="entry name" value="GAF domain-like"/>
    <property type="match status" value="2"/>
</dbReference>
<evidence type="ECO:0000313" key="6">
    <source>
        <dbReference type="EMBL" id="AJP01888.1"/>
    </source>
</evidence>
<feature type="region of interest" description="Disordered" evidence="4">
    <location>
        <begin position="365"/>
        <end position="386"/>
    </location>
</feature>
<dbReference type="OrthoDB" id="5241249at2"/>
<reference evidence="6 7" key="1">
    <citation type="submission" date="2015-02" db="EMBL/GenBank/DDBJ databases">
        <title>Genome sequence of thermotolerant Streptomyces cyaneogriseus subsp. Noncyanogenus NMWT1, the producer of nematocidal antibiotics nemadectin.</title>
        <authorList>
            <person name="Wang H."/>
            <person name="Li C."/>
            <person name="Xiang W."/>
            <person name="Wang X."/>
        </authorList>
    </citation>
    <scope>NUCLEOTIDE SEQUENCE [LARGE SCALE GENOMIC DNA]</scope>
    <source>
        <strain evidence="6 7">NMWT 1</strain>
    </source>
</reference>
<dbReference type="InterPro" id="IPR003018">
    <property type="entry name" value="GAF"/>
</dbReference>
<feature type="domain" description="GAF" evidence="5">
    <location>
        <begin position="151"/>
        <end position="295"/>
    </location>
</feature>
<dbReference type="Proteomes" id="UP000032234">
    <property type="component" value="Chromosome"/>
</dbReference>
<dbReference type="EMBL" id="CP010849">
    <property type="protein sequence ID" value="AJP01888.1"/>
    <property type="molecule type" value="Genomic_DNA"/>
</dbReference>
<evidence type="ECO:0000256" key="2">
    <source>
        <dbReference type="ARBA" id="ARBA00022777"/>
    </source>
</evidence>
<dbReference type="PATRIC" id="fig|477245.3.peg.2254"/>
<dbReference type="Gene3D" id="1.20.5.1930">
    <property type="match status" value="1"/>
</dbReference>
<dbReference type="STRING" id="477245.TU94_10560"/>
<keyword evidence="3" id="KW-0902">Two-component regulatory system</keyword>
<dbReference type="GO" id="GO:0046983">
    <property type="term" value="F:protein dimerization activity"/>
    <property type="evidence" value="ECO:0007669"/>
    <property type="project" value="InterPro"/>
</dbReference>
<dbReference type="Gene3D" id="3.30.450.40">
    <property type="match status" value="2"/>
</dbReference>
<keyword evidence="2 6" id="KW-0418">Kinase</keyword>
<name>A0A0C5FW16_9ACTN</name>
<dbReference type="InterPro" id="IPR029016">
    <property type="entry name" value="GAF-like_dom_sf"/>
</dbReference>
<keyword evidence="1" id="KW-0808">Transferase</keyword>
<accession>A0A0C5FW16</accession>
<dbReference type="InterPro" id="IPR036890">
    <property type="entry name" value="HATPase_C_sf"/>
</dbReference>
<evidence type="ECO:0000256" key="1">
    <source>
        <dbReference type="ARBA" id="ARBA00022679"/>
    </source>
</evidence>